<accession>A0ABQ1HB84</accession>
<evidence type="ECO:0000256" key="1">
    <source>
        <dbReference type="SAM" id="Coils"/>
    </source>
</evidence>
<feature type="coiled-coil region" evidence="1">
    <location>
        <begin position="393"/>
        <end position="428"/>
    </location>
</feature>
<sequence length="879" mass="96658">MLEEDSNLTFGLNVGFYKSGINKGKIITNYPDPSLDNIPSNALLTVNPGINYGTAFLDFGVSINNLILYNLKTSKTIADDPEKSIEAHIMHTGYLDTYGFFDKSKFSALVKSEFKKDKTVISGLVQFSIPNGVWAQAGYNSVYGMSAGVGLNISNKISIEYNFEKGTGNLSNFGPSHEIVFAYKFKNKTFDYGDDDDDDEGAIIPSANNRKYVPVKSKQSKVTPAKNDQKLKAELEAKRQEKLKQMAAAKAKADSLAKIKQLAETKTKTETIVQAKQAANAKLRENANAKADSILKARQKAYAEIKAKAKAKNDSIIKARQNALTAAKTITKSAVTSVPTQTKIVTDNKTKADALAKAKLAADEKAKADALAKAKLAADEKAKTDALAKAKLAADEKAKADALAKAKLDAEEKAKAEALAKAKLAAEEKAKADALAKAKLAADEKAKADALAKAKLAADEKAKTDELAKAKLAADEKTKADALTKAKLDAEEKAKADALAKAKLAADEKAKADALAKAKLDTEEKAKADALAKAKLDAEEKAKADALAKAKLATDEKAKADALFAKTKLDAEEKAKADALAKGKPITPQNDENAKSMDNLAGMIKEIKNNQQDLLKRFNETVAIKDKDLKDLKEENDLSEKGIFKAPKPFRSVSAENKALESLKAELEQVRSSQKEKINELERIYLLRLKKVSDKNDEYNQFYRETLDRLKREQLEVGQSIQNLNASLEKINSETEIEKKRRIKRASFENDQERYAKDRATLNQIKEKTPFSAAPLKAEDFDYGEEQSSMQIVKNVKHTENGYYLILAVHNDVTKRDQFLTKTVASGQSNVDFFYDVNTSKYFIYHEKFDDLEEAKRALKNKDNKLYNAKLSIVKIENN</sequence>
<organism evidence="2 3">
    <name type="scientific">Flavobacterium palustre</name>
    <dbReference type="NCBI Taxonomy" id="1476463"/>
    <lineage>
        <taxon>Bacteria</taxon>
        <taxon>Pseudomonadati</taxon>
        <taxon>Bacteroidota</taxon>
        <taxon>Flavobacteriia</taxon>
        <taxon>Flavobacteriales</taxon>
        <taxon>Flavobacteriaceae</taxon>
        <taxon>Flavobacterium</taxon>
    </lineage>
</organism>
<dbReference type="InterPro" id="IPR012969">
    <property type="entry name" value="Fibrinogen_BP"/>
</dbReference>
<comment type="caution">
    <text evidence="2">The sequence shown here is derived from an EMBL/GenBank/DDBJ whole genome shotgun (WGS) entry which is preliminary data.</text>
</comment>
<evidence type="ECO:0008006" key="4">
    <source>
        <dbReference type="Google" id="ProtNLM"/>
    </source>
</evidence>
<dbReference type="EMBL" id="BMGA01000001">
    <property type="protein sequence ID" value="GGA69115.1"/>
    <property type="molecule type" value="Genomic_DNA"/>
</dbReference>
<feature type="coiled-coil region" evidence="1">
    <location>
        <begin position="597"/>
        <end position="684"/>
    </location>
</feature>
<dbReference type="Pfam" id="PF11751">
    <property type="entry name" value="PorP_SprF"/>
    <property type="match status" value="1"/>
</dbReference>
<keyword evidence="3" id="KW-1185">Reference proteome</keyword>
<dbReference type="PANTHER" id="PTHR34403">
    <property type="entry name" value="TOL-PAL SYSTEM PROTEIN TOLA"/>
    <property type="match status" value="1"/>
</dbReference>
<feature type="coiled-coil region" evidence="1">
    <location>
        <begin position="845"/>
        <end position="872"/>
    </location>
</feature>
<dbReference type="Pfam" id="PF08017">
    <property type="entry name" value="Fibrinogen_BP"/>
    <property type="match status" value="1"/>
</dbReference>
<keyword evidence="1" id="KW-0175">Coiled coil</keyword>
<gene>
    <name evidence="2" type="ORF">GCM10008015_07330</name>
</gene>
<dbReference type="PANTHER" id="PTHR34403:SF16">
    <property type="entry name" value="GLYCINE, ALANINE AND ASPARAGINE-RICH PROTEIN-LIKE"/>
    <property type="match status" value="1"/>
</dbReference>
<dbReference type="InterPro" id="IPR050972">
    <property type="entry name" value="SDr-like"/>
</dbReference>
<protein>
    <recommendedName>
        <fullName evidence="4">Type IX secretion system membrane protein PorP/SprF</fullName>
    </recommendedName>
</protein>
<dbReference type="InterPro" id="IPR019861">
    <property type="entry name" value="PorP/SprF_Bacteroidetes"/>
</dbReference>
<reference evidence="3" key="1">
    <citation type="journal article" date="2019" name="Int. J. Syst. Evol. Microbiol.">
        <title>The Global Catalogue of Microorganisms (GCM) 10K type strain sequencing project: providing services to taxonomists for standard genome sequencing and annotation.</title>
        <authorList>
            <consortium name="The Broad Institute Genomics Platform"/>
            <consortium name="The Broad Institute Genome Sequencing Center for Infectious Disease"/>
            <person name="Wu L."/>
            <person name="Ma J."/>
        </authorList>
    </citation>
    <scope>NUCLEOTIDE SEQUENCE [LARGE SCALE GENOMIC DNA]</scope>
    <source>
        <strain evidence="3">CGMCC 1.12811</strain>
    </source>
</reference>
<name>A0ABQ1HB84_9FLAO</name>
<evidence type="ECO:0000313" key="2">
    <source>
        <dbReference type="EMBL" id="GGA69115.1"/>
    </source>
</evidence>
<evidence type="ECO:0000313" key="3">
    <source>
        <dbReference type="Proteomes" id="UP000658793"/>
    </source>
</evidence>
<proteinExistence type="predicted"/>
<feature type="coiled-coil region" evidence="1">
    <location>
        <begin position="225"/>
        <end position="292"/>
    </location>
</feature>
<dbReference type="Proteomes" id="UP000658793">
    <property type="component" value="Unassembled WGS sequence"/>
</dbReference>